<dbReference type="PANTHER" id="PTHR43279">
    <property type="entry name" value="CATECHOL-2,3-DIOXYGENASE"/>
    <property type="match status" value="1"/>
</dbReference>
<protein>
    <submittedName>
        <fullName evidence="2">Catechol 2,3-dioxygenase</fullName>
    </submittedName>
</protein>
<dbReference type="STRING" id="553469.SAMN04487947_1731"/>
<feature type="domain" description="VOC" evidence="1">
    <location>
        <begin position="15"/>
        <end position="130"/>
    </location>
</feature>
<accession>A0A1I6GVW6</accession>
<dbReference type="InterPro" id="IPR029068">
    <property type="entry name" value="Glyas_Bleomycin-R_OHBP_Dase"/>
</dbReference>
<organism evidence="2 3">
    <name type="scientific">Halogeometricum rufum</name>
    <dbReference type="NCBI Taxonomy" id="553469"/>
    <lineage>
        <taxon>Archaea</taxon>
        <taxon>Methanobacteriati</taxon>
        <taxon>Methanobacteriota</taxon>
        <taxon>Stenosarchaea group</taxon>
        <taxon>Halobacteria</taxon>
        <taxon>Halobacteriales</taxon>
        <taxon>Haloferacaceae</taxon>
        <taxon>Halogeometricum</taxon>
    </lineage>
</organism>
<dbReference type="EMBL" id="FOYT01000001">
    <property type="protein sequence ID" value="SFR46394.1"/>
    <property type="molecule type" value="Genomic_DNA"/>
</dbReference>
<gene>
    <name evidence="2" type="ORF">SAMN04487947_1731</name>
</gene>
<dbReference type="Gene3D" id="3.10.180.10">
    <property type="entry name" value="2,3-Dihydroxybiphenyl 1,2-Dioxygenase, domain 1"/>
    <property type="match status" value="2"/>
</dbReference>
<keyword evidence="3" id="KW-1185">Reference proteome</keyword>
<dbReference type="Pfam" id="PF00903">
    <property type="entry name" value="Glyoxalase"/>
    <property type="match status" value="2"/>
</dbReference>
<dbReference type="RefSeq" id="WP_245778448.1">
    <property type="nucleotide sequence ID" value="NZ_FOYT01000001.1"/>
</dbReference>
<sequence length="282" mass="30739">MTATSDAGALPDGTRLGRTALRVSDLGEVTAFYRDVVGLGVLHRAETTAVLGVDESPLLVLEGDGDAPERGRTRAGLYHNAFRLPSRGALGDALRRVRDRWHLDGASDHRVSEALYLTDPEGNGVELYRDFPRDAWPVTDDGTVRMSTDPLDLDAVEAAAAGRSDAPPDTDVGHVHLETTSLESFRSFYVDTVGFEMQMSVPAASFVSAGGYHHHVAANTWNRRTEPVRGRGLSWFEVVVPDSTAFDALRERFAERGRRPAETDDGFAVTDPDGNEVRFRGC</sequence>
<dbReference type="GO" id="GO:0051213">
    <property type="term" value="F:dioxygenase activity"/>
    <property type="evidence" value="ECO:0007669"/>
    <property type="project" value="UniProtKB-KW"/>
</dbReference>
<evidence type="ECO:0000313" key="2">
    <source>
        <dbReference type="EMBL" id="SFR46394.1"/>
    </source>
</evidence>
<dbReference type="InterPro" id="IPR004360">
    <property type="entry name" value="Glyas_Fos-R_dOase_dom"/>
</dbReference>
<dbReference type="PANTHER" id="PTHR43279:SF1">
    <property type="entry name" value="CATECHOL-2,3-DIOXYGENASE"/>
    <property type="match status" value="1"/>
</dbReference>
<reference evidence="3" key="1">
    <citation type="submission" date="2016-10" db="EMBL/GenBank/DDBJ databases">
        <authorList>
            <person name="Varghese N."/>
            <person name="Submissions S."/>
        </authorList>
    </citation>
    <scope>NUCLEOTIDE SEQUENCE [LARGE SCALE GENOMIC DNA]</scope>
    <source>
        <strain evidence="3">CGMCC 1.7736</strain>
    </source>
</reference>
<dbReference type="Proteomes" id="UP000198531">
    <property type="component" value="Unassembled WGS sequence"/>
</dbReference>
<dbReference type="SUPFAM" id="SSF54593">
    <property type="entry name" value="Glyoxalase/Bleomycin resistance protein/Dihydroxybiphenyl dioxygenase"/>
    <property type="match status" value="2"/>
</dbReference>
<evidence type="ECO:0000259" key="1">
    <source>
        <dbReference type="PROSITE" id="PS51819"/>
    </source>
</evidence>
<evidence type="ECO:0000313" key="3">
    <source>
        <dbReference type="Proteomes" id="UP000198531"/>
    </source>
</evidence>
<dbReference type="AlphaFoldDB" id="A0A1I6GVW6"/>
<keyword evidence="2" id="KW-0223">Dioxygenase</keyword>
<name>A0A1I6GVW6_9EURY</name>
<proteinExistence type="predicted"/>
<dbReference type="PROSITE" id="PS51819">
    <property type="entry name" value="VOC"/>
    <property type="match status" value="1"/>
</dbReference>
<dbReference type="InterPro" id="IPR037523">
    <property type="entry name" value="VOC_core"/>
</dbReference>
<keyword evidence="2" id="KW-0560">Oxidoreductase</keyword>